<feature type="compositionally biased region" description="Basic and acidic residues" evidence="1">
    <location>
        <begin position="188"/>
        <end position="197"/>
    </location>
</feature>
<feature type="compositionally biased region" description="Acidic residues" evidence="1">
    <location>
        <begin position="198"/>
        <end position="210"/>
    </location>
</feature>
<evidence type="ECO:0000256" key="1">
    <source>
        <dbReference type="SAM" id="MobiDB-lite"/>
    </source>
</evidence>
<feature type="compositionally biased region" description="Low complexity" evidence="1">
    <location>
        <begin position="141"/>
        <end position="158"/>
    </location>
</feature>
<dbReference type="Proteomes" id="UP000583800">
    <property type="component" value="Unassembled WGS sequence"/>
</dbReference>
<feature type="chain" id="PRO_5030742492" evidence="2">
    <location>
        <begin position="31"/>
        <end position="294"/>
    </location>
</feature>
<name>A0A7X0F0C5_9ACTN</name>
<reference evidence="3 4" key="1">
    <citation type="submission" date="2020-08" db="EMBL/GenBank/DDBJ databases">
        <title>Sequencing the genomes of 1000 actinobacteria strains.</title>
        <authorList>
            <person name="Klenk H.-P."/>
        </authorList>
    </citation>
    <scope>NUCLEOTIDE SEQUENCE [LARGE SCALE GENOMIC DNA]</scope>
    <source>
        <strain evidence="3 4">DSM 45913</strain>
    </source>
</reference>
<feature type="region of interest" description="Disordered" evidence="1">
    <location>
        <begin position="270"/>
        <end position="294"/>
    </location>
</feature>
<protein>
    <submittedName>
        <fullName evidence="3">Uncharacterized protein</fullName>
    </submittedName>
</protein>
<keyword evidence="4" id="KW-1185">Reference proteome</keyword>
<feature type="compositionally biased region" description="Basic and acidic residues" evidence="1">
    <location>
        <begin position="165"/>
        <end position="174"/>
    </location>
</feature>
<gene>
    <name evidence="3" type="ORF">FHU36_004924</name>
</gene>
<feature type="region of interest" description="Disordered" evidence="1">
    <location>
        <begin position="73"/>
        <end position="111"/>
    </location>
</feature>
<evidence type="ECO:0000313" key="4">
    <source>
        <dbReference type="Proteomes" id="UP000583800"/>
    </source>
</evidence>
<evidence type="ECO:0000313" key="3">
    <source>
        <dbReference type="EMBL" id="MBB6348379.1"/>
    </source>
</evidence>
<evidence type="ECO:0000256" key="2">
    <source>
        <dbReference type="SAM" id="SignalP"/>
    </source>
</evidence>
<organism evidence="3 4">
    <name type="scientific">Nonomuraea muscovyensis</name>
    <dbReference type="NCBI Taxonomy" id="1124761"/>
    <lineage>
        <taxon>Bacteria</taxon>
        <taxon>Bacillati</taxon>
        <taxon>Actinomycetota</taxon>
        <taxon>Actinomycetes</taxon>
        <taxon>Streptosporangiales</taxon>
        <taxon>Streptosporangiaceae</taxon>
        <taxon>Nonomuraea</taxon>
    </lineage>
</organism>
<dbReference type="EMBL" id="JACHJB010000002">
    <property type="protein sequence ID" value="MBB6348379.1"/>
    <property type="molecule type" value="Genomic_DNA"/>
</dbReference>
<dbReference type="RefSeq" id="WP_185086156.1">
    <property type="nucleotide sequence ID" value="NZ_JACHJB010000002.1"/>
</dbReference>
<keyword evidence="2" id="KW-0732">Signal</keyword>
<proteinExistence type="predicted"/>
<comment type="caution">
    <text evidence="3">The sequence shown here is derived from an EMBL/GenBank/DDBJ whole genome shotgun (WGS) entry which is preliminary data.</text>
</comment>
<sequence>MGSRTAISAGVLAVALVAIPLALPISAALADDCPGGGGLLGGVTDAVCDTVDKVTGTVDTLTGDTLKPVTGGLNETTDKVLGKVGEVAPTRKPGDDAGSDPTPSQTALLPEPLDEVCLPVLACTADRRAIGDPSTPAPDVTSPAPRSSRSPGSDSGTDSTDDDSAIERRAREEATVTPPTSTPWPPDSEPHQLHSDPVDEPVTDEPTADPDDARIDLLWPNPLVKDLTLPMGDRDVVRPSPPASDVLGTSLTIALLISAIAATRIVQQRRQRVEQPESIPFEPAPANTGRHRLA</sequence>
<feature type="region of interest" description="Disordered" evidence="1">
    <location>
        <begin position="128"/>
        <end position="216"/>
    </location>
</feature>
<feature type="signal peptide" evidence="2">
    <location>
        <begin position="1"/>
        <end position="30"/>
    </location>
</feature>
<accession>A0A7X0F0C5</accession>
<dbReference type="AlphaFoldDB" id="A0A7X0F0C5"/>